<dbReference type="OrthoDB" id="7857718at2759"/>
<feature type="domain" description="Peptidase S1" evidence="7">
    <location>
        <begin position="40"/>
        <end position="238"/>
    </location>
</feature>
<feature type="chain" id="PRO_5006154936" description="Peptidase S1 domain-containing protein" evidence="6">
    <location>
        <begin position="19"/>
        <end position="238"/>
    </location>
</feature>
<dbReference type="PANTHER" id="PTHR24256">
    <property type="entry name" value="TRYPTASE-RELATED"/>
    <property type="match status" value="1"/>
</dbReference>
<dbReference type="SMART" id="SM00020">
    <property type="entry name" value="Tryp_SPc"/>
    <property type="match status" value="1"/>
</dbReference>
<keyword evidence="9" id="KW-1185">Reference proteome</keyword>
<comment type="similarity">
    <text evidence="5">Belongs to the peptidase S1 family. CLIP subfamily.</text>
</comment>
<gene>
    <name evidence="8" type="primary">Dana\GF27536</name>
    <name evidence="8" type="ORF">GF27536</name>
</gene>
<keyword evidence="6" id="KW-0732">Signal</keyword>
<keyword evidence="1" id="KW-0645">Protease</keyword>
<dbReference type="InterPro" id="IPR001314">
    <property type="entry name" value="Peptidase_S1A"/>
</dbReference>
<dbReference type="AlphaFoldDB" id="A0A0P8ZRA1"/>
<dbReference type="GO" id="GO:0004252">
    <property type="term" value="F:serine-type endopeptidase activity"/>
    <property type="evidence" value="ECO:0007669"/>
    <property type="project" value="InterPro"/>
</dbReference>
<evidence type="ECO:0000256" key="5">
    <source>
        <dbReference type="ARBA" id="ARBA00024195"/>
    </source>
</evidence>
<dbReference type="InParanoid" id="A0A0P8ZRA1"/>
<dbReference type="Proteomes" id="UP000007801">
    <property type="component" value="Unassembled WGS sequence"/>
</dbReference>
<dbReference type="InterPro" id="IPR001254">
    <property type="entry name" value="Trypsin_dom"/>
</dbReference>
<sequence>MKCLQAAITLGFLVQLHAVRLLEPRCLTTNTLKELGDTAPWMASISNRNGFVCQGTLITSRFVLTAAHCVKRENSLFVKLGLENGVFSSSQYGVDKILPHFAYSEYKFTNDIALLRLQEDVIFNDFVRPICISLNMDIKDEVETLTEFEAFSGRLAKNDTLKPMALDRSDRSECVSDFGFVVGDSQICAGCINGDICNRDTGGPLVRMISIRKYLWYGVVQLGIANVHGNPTGASTIS</sequence>
<dbReference type="GO" id="GO:0006508">
    <property type="term" value="P:proteolysis"/>
    <property type="evidence" value="ECO:0007669"/>
    <property type="project" value="UniProtKB-KW"/>
</dbReference>
<name>A0A0P8ZRA1_DROAN</name>
<dbReference type="SUPFAM" id="SSF50494">
    <property type="entry name" value="Trypsin-like serine proteases"/>
    <property type="match status" value="1"/>
</dbReference>
<evidence type="ECO:0000256" key="4">
    <source>
        <dbReference type="ARBA" id="ARBA00023157"/>
    </source>
</evidence>
<dbReference type="Gene3D" id="2.40.10.10">
    <property type="entry name" value="Trypsin-like serine proteases"/>
    <property type="match status" value="2"/>
</dbReference>
<protein>
    <recommendedName>
        <fullName evidence="7">Peptidase S1 domain-containing protein</fullName>
    </recommendedName>
</protein>
<dbReference type="SMR" id="A0A0P8ZRA1"/>
<keyword evidence="2" id="KW-0378">Hydrolase</keyword>
<dbReference type="InterPro" id="IPR018114">
    <property type="entry name" value="TRYPSIN_HIS"/>
</dbReference>
<dbReference type="PRINTS" id="PR00722">
    <property type="entry name" value="CHYMOTRYPSIN"/>
</dbReference>
<evidence type="ECO:0000259" key="7">
    <source>
        <dbReference type="PROSITE" id="PS50240"/>
    </source>
</evidence>
<accession>A0A0P8ZRA1</accession>
<dbReference type="CDD" id="cd00190">
    <property type="entry name" value="Tryp_SPc"/>
    <property type="match status" value="1"/>
</dbReference>
<reference evidence="8 9" key="1">
    <citation type="journal article" date="2007" name="Nature">
        <title>Evolution of genes and genomes on the Drosophila phylogeny.</title>
        <authorList>
            <consortium name="Drosophila 12 Genomes Consortium"/>
            <person name="Clark A.G."/>
            <person name="Eisen M.B."/>
            <person name="Smith D.R."/>
            <person name="Bergman C.M."/>
            <person name="Oliver B."/>
            <person name="Markow T.A."/>
            <person name="Kaufman T.C."/>
            <person name="Kellis M."/>
            <person name="Gelbart W."/>
            <person name="Iyer V.N."/>
            <person name="Pollard D.A."/>
            <person name="Sackton T.B."/>
            <person name="Larracuente A.M."/>
            <person name="Singh N.D."/>
            <person name="Abad J.P."/>
            <person name="Abt D.N."/>
            <person name="Adryan B."/>
            <person name="Aguade M."/>
            <person name="Akashi H."/>
            <person name="Anderson W.W."/>
            <person name="Aquadro C.F."/>
            <person name="Ardell D.H."/>
            <person name="Arguello R."/>
            <person name="Artieri C.G."/>
            <person name="Barbash D.A."/>
            <person name="Barker D."/>
            <person name="Barsanti P."/>
            <person name="Batterham P."/>
            <person name="Batzoglou S."/>
            <person name="Begun D."/>
            <person name="Bhutkar A."/>
            <person name="Blanco E."/>
            <person name="Bosak S.A."/>
            <person name="Bradley R.K."/>
            <person name="Brand A.D."/>
            <person name="Brent M.R."/>
            <person name="Brooks A.N."/>
            <person name="Brown R.H."/>
            <person name="Butlin R.K."/>
            <person name="Caggese C."/>
            <person name="Calvi B.R."/>
            <person name="Bernardo de Carvalho A."/>
            <person name="Caspi A."/>
            <person name="Castrezana S."/>
            <person name="Celniker S.E."/>
            <person name="Chang J.L."/>
            <person name="Chapple C."/>
            <person name="Chatterji S."/>
            <person name="Chinwalla A."/>
            <person name="Civetta A."/>
            <person name="Clifton S.W."/>
            <person name="Comeron J.M."/>
            <person name="Costello J.C."/>
            <person name="Coyne J.A."/>
            <person name="Daub J."/>
            <person name="David R.G."/>
            <person name="Delcher A.L."/>
            <person name="Delehaunty K."/>
            <person name="Do C.B."/>
            <person name="Ebling H."/>
            <person name="Edwards K."/>
            <person name="Eickbush T."/>
            <person name="Evans J.D."/>
            <person name="Filipski A."/>
            <person name="Findeiss S."/>
            <person name="Freyhult E."/>
            <person name="Fulton L."/>
            <person name="Fulton R."/>
            <person name="Garcia A.C."/>
            <person name="Gardiner A."/>
            <person name="Garfield D.A."/>
            <person name="Garvin B.E."/>
            <person name="Gibson G."/>
            <person name="Gilbert D."/>
            <person name="Gnerre S."/>
            <person name="Godfrey J."/>
            <person name="Good R."/>
            <person name="Gotea V."/>
            <person name="Gravely B."/>
            <person name="Greenberg A.J."/>
            <person name="Griffiths-Jones S."/>
            <person name="Gross S."/>
            <person name="Guigo R."/>
            <person name="Gustafson E.A."/>
            <person name="Haerty W."/>
            <person name="Hahn M.W."/>
            <person name="Halligan D.L."/>
            <person name="Halpern A.L."/>
            <person name="Halter G.M."/>
            <person name="Han M.V."/>
            <person name="Heger A."/>
            <person name="Hillier L."/>
            <person name="Hinrichs A.S."/>
            <person name="Holmes I."/>
            <person name="Hoskins R.A."/>
            <person name="Hubisz M.J."/>
            <person name="Hultmark D."/>
            <person name="Huntley M.A."/>
            <person name="Jaffe D.B."/>
            <person name="Jagadeeshan S."/>
            <person name="Jeck W.R."/>
            <person name="Johnson J."/>
            <person name="Jones C.D."/>
            <person name="Jordan W.C."/>
            <person name="Karpen G.H."/>
            <person name="Kataoka E."/>
            <person name="Keightley P.D."/>
            <person name="Kheradpour P."/>
            <person name="Kirkness E.F."/>
            <person name="Koerich L.B."/>
            <person name="Kristiansen K."/>
            <person name="Kudrna D."/>
            <person name="Kulathinal R.J."/>
            <person name="Kumar S."/>
            <person name="Kwok R."/>
            <person name="Lander E."/>
            <person name="Langley C.H."/>
            <person name="Lapoint R."/>
            <person name="Lazzaro B.P."/>
            <person name="Lee S.J."/>
            <person name="Levesque L."/>
            <person name="Li R."/>
            <person name="Lin C.F."/>
            <person name="Lin M.F."/>
            <person name="Lindblad-Toh K."/>
            <person name="Llopart A."/>
            <person name="Long M."/>
            <person name="Low L."/>
            <person name="Lozovsky E."/>
            <person name="Lu J."/>
            <person name="Luo M."/>
            <person name="Machado C.A."/>
            <person name="Makalowski W."/>
            <person name="Marzo M."/>
            <person name="Matsuda M."/>
            <person name="Matzkin L."/>
            <person name="McAllister B."/>
            <person name="McBride C.S."/>
            <person name="McKernan B."/>
            <person name="McKernan K."/>
            <person name="Mendez-Lago M."/>
            <person name="Minx P."/>
            <person name="Mollenhauer M.U."/>
            <person name="Montooth K."/>
            <person name="Mount S.M."/>
            <person name="Mu X."/>
            <person name="Myers E."/>
            <person name="Negre B."/>
            <person name="Newfeld S."/>
            <person name="Nielsen R."/>
            <person name="Noor M.A."/>
            <person name="O'Grady P."/>
            <person name="Pachter L."/>
            <person name="Papaceit M."/>
            <person name="Parisi M.J."/>
            <person name="Parisi M."/>
            <person name="Parts L."/>
            <person name="Pedersen J.S."/>
            <person name="Pesole G."/>
            <person name="Phillippy A.M."/>
            <person name="Ponting C.P."/>
            <person name="Pop M."/>
            <person name="Porcelli D."/>
            <person name="Powell J.R."/>
            <person name="Prohaska S."/>
            <person name="Pruitt K."/>
            <person name="Puig M."/>
            <person name="Quesneville H."/>
            <person name="Ram K.R."/>
            <person name="Rand D."/>
            <person name="Rasmussen M.D."/>
            <person name="Reed L.K."/>
            <person name="Reenan R."/>
            <person name="Reily A."/>
            <person name="Remington K.A."/>
            <person name="Rieger T.T."/>
            <person name="Ritchie M.G."/>
            <person name="Robin C."/>
            <person name="Rogers Y.H."/>
            <person name="Rohde C."/>
            <person name="Rozas J."/>
            <person name="Rubenfield M.J."/>
            <person name="Ruiz A."/>
            <person name="Russo S."/>
            <person name="Salzberg S.L."/>
            <person name="Sanchez-Gracia A."/>
            <person name="Saranga D.J."/>
            <person name="Sato H."/>
            <person name="Schaeffer S.W."/>
            <person name="Schatz M.C."/>
            <person name="Schlenke T."/>
            <person name="Schwartz R."/>
            <person name="Segarra C."/>
            <person name="Singh R.S."/>
            <person name="Sirot L."/>
            <person name="Sirota M."/>
            <person name="Sisneros N.B."/>
            <person name="Smith C.D."/>
            <person name="Smith T.F."/>
            <person name="Spieth J."/>
            <person name="Stage D.E."/>
            <person name="Stark A."/>
            <person name="Stephan W."/>
            <person name="Strausberg R.L."/>
            <person name="Strempel S."/>
            <person name="Sturgill D."/>
            <person name="Sutton G."/>
            <person name="Sutton G.G."/>
            <person name="Tao W."/>
            <person name="Teichmann S."/>
            <person name="Tobari Y.N."/>
            <person name="Tomimura Y."/>
            <person name="Tsolas J.M."/>
            <person name="Valente V.L."/>
            <person name="Venter E."/>
            <person name="Venter J.C."/>
            <person name="Vicario S."/>
            <person name="Vieira F.G."/>
            <person name="Vilella A.J."/>
            <person name="Villasante A."/>
            <person name="Walenz B."/>
            <person name="Wang J."/>
            <person name="Wasserman M."/>
            <person name="Watts T."/>
            <person name="Wilson D."/>
            <person name="Wilson R.K."/>
            <person name="Wing R.A."/>
            <person name="Wolfner M.F."/>
            <person name="Wong A."/>
            <person name="Wong G.K."/>
            <person name="Wu C.I."/>
            <person name="Wu G."/>
            <person name="Yamamoto D."/>
            <person name="Yang H.P."/>
            <person name="Yang S.P."/>
            <person name="Yorke J.A."/>
            <person name="Yoshida K."/>
            <person name="Zdobnov E."/>
            <person name="Zhang P."/>
            <person name="Zhang Y."/>
            <person name="Zimin A.V."/>
            <person name="Baldwin J."/>
            <person name="Abdouelleil A."/>
            <person name="Abdulkadir J."/>
            <person name="Abebe A."/>
            <person name="Abera B."/>
            <person name="Abreu J."/>
            <person name="Acer S.C."/>
            <person name="Aftuck L."/>
            <person name="Alexander A."/>
            <person name="An P."/>
            <person name="Anderson E."/>
            <person name="Anderson S."/>
            <person name="Arachi H."/>
            <person name="Azer M."/>
            <person name="Bachantsang P."/>
            <person name="Barry A."/>
            <person name="Bayul T."/>
            <person name="Berlin A."/>
            <person name="Bessette D."/>
            <person name="Bloom T."/>
            <person name="Blye J."/>
            <person name="Boguslavskiy L."/>
            <person name="Bonnet C."/>
            <person name="Boukhgalter B."/>
            <person name="Bourzgui I."/>
            <person name="Brown A."/>
            <person name="Cahill P."/>
            <person name="Channer S."/>
            <person name="Cheshatsang Y."/>
            <person name="Chuda L."/>
            <person name="Citroen M."/>
            <person name="Collymore A."/>
            <person name="Cooke P."/>
            <person name="Costello M."/>
            <person name="D'Aco K."/>
            <person name="Daza R."/>
            <person name="De Haan G."/>
            <person name="DeGray S."/>
            <person name="DeMaso C."/>
            <person name="Dhargay N."/>
            <person name="Dooley K."/>
            <person name="Dooley E."/>
            <person name="Doricent M."/>
            <person name="Dorje P."/>
            <person name="Dorjee K."/>
            <person name="Dupes A."/>
            <person name="Elong R."/>
            <person name="Falk J."/>
            <person name="Farina A."/>
            <person name="Faro S."/>
            <person name="Ferguson D."/>
            <person name="Fisher S."/>
            <person name="Foley C.D."/>
            <person name="Franke A."/>
            <person name="Friedrich D."/>
            <person name="Gadbois L."/>
            <person name="Gearin G."/>
            <person name="Gearin C.R."/>
            <person name="Giannoukos G."/>
            <person name="Goode T."/>
            <person name="Graham J."/>
            <person name="Grandbois E."/>
            <person name="Grewal S."/>
            <person name="Gyaltsen K."/>
            <person name="Hafez N."/>
            <person name="Hagos B."/>
            <person name="Hall J."/>
            <person name="Henson C."/>
            <person name="Hollinger A."/>
            <person name="Honan T."/>
            <person name="Huard M.D."/>
            <person name="Hughes L."/>
            <person name="Hurhula B."/>
            <person name="Husby M.E."/>
            <person name="Kamat A."/>
            <person name="Kanga B."/>
            <person name="Kashin S."/>
            <person name="Khazanovich D."/>
            <person name="Kisner P."/>
            <person name="Lance K."/>
            <person name="Lara M."/>
            <person name="Lee W."/>
            <person name="Lennon N."/>
            <person name="Letendre F."/>
            <person name="LeVine R."/>
            <person name="Lipovsky A."/>
            <person name="Liu X."/>
            <person name="Liu J."/>
            <person name="Liu S."/>
            <person name="Lokyitsang T."/>
            <person name="Lokyitsang Y."/>
            <person name="Lubonja R."/>
            <person name="Lui A."/>
            <person name="MacDonald P."/>
            <person name="Magnisalis V."/>
            <person name="Maru K."/>
            <person name="Matthews C."/>
            <person name="McCusker W."/>
            <person name="McDonough S."/>
            <person name="Mehta T."/>
            <person name="Meldrim J."/>
            <person name="Meneus L."/>
            <person name="Mihai O."/>
            <person name="Mihalev A."/>
            <person name="Mihova T."/>
            <person name="Mittelman R."/>
            <person name="Mlenga V."/>
            <person name="Montmayeur A."/>
            <person name="Mulrain L."/>
            <person name="Navidi A."/>
            <person name="Naylor J."/>
            <person name="Negash T."/>
            <person name="Nguyen T."/>
            <person name="Nguyen N."/>
            <person name="Nicol R."/>
            <person name="Norbu C."/>
            <person name="Norbu N."/>
            <person name="Novod N."/>
            <person name="O'Neill B."/>
            <person name="Osman S."/>
            <person name="Markiewicz E."/>
            <person name="Oyono O.L."/>
            <person name="Patti C."/>
            <person name="Phunkhang P."/>
            <person name="Pierre F."/>
            <person name="Priest M."/>
            <person name="Raghuraman S."/>
            <person name="Rege F."/>
            <person name="Reyes R."/>
            <person name="Rise C."/>
            <person name="Rogov P."/>
            <person name="Ross K."/>
            <person name="Ryan E."/>
            <person name="Settipalli S."/>
            <person name="Shea T."/>
            <person name="Sherpa N."/>
            <person name="Shi L."/>
            <person name="Shih D."/>
            <person name="Sparrow T."/>
            <person name="Spaulding J."/>
            <person name="Stalker J."/>
            <person name="Stange-Thomann N."/>
            <person name="Stavropoulos S."/>
            <person name="Stone C."/>
            <person name="Strader C."/>
            <person name="Tesfaye S."/>
            <person name="Thomson T."/>
            <person name="Thoulutsang Y."/>
            <person name="Thoulutsang D."/>
            <person name="Topham K."/>
            <person name="Topping I."/>
            <person name="Tsamla T."/>
            <person name="Vassiliev H."/>
            <person name="Vo A."/>
            <person name="Wangchuk T."/>
            <person name="Wangdi T."/>
            <person name="Weiand M."/>
            <person name="Wilkinson J."/>
            <person name="Wilson A."/>
            <person name="Yadav S."/>
            <person name="Young G."/>
            <person name="Yu Q."/>
            <person name="Zembek L."/>
            <person name="Zhong D."/>
            <person name="Zimmer A."/>
            <person name="Zwirko Z."/>
            <person name="Jaffe D.B."/>
            <person name="Alvarez P."/>
            <person name="Brockman W."/>
            <person name="Butler J."/>
            <person name="Chin C."/>
            <person name="Gnerre S."/>
            <person name="Grabherr M."/>
            <person name="Kleber M."/>
            <person name="Mauceli E."/>
            <person name="MacCallum I."/>
        </authorList>
    </citation>
    <scope>NUCLEOTIDE SEQUENCE [LARGE SCALE GENOMIC DNA]</scope>
    <source>
        <strain evidence="9">Tucson 14024-0371.13</strain>
    </source>
</reference>
<proteinExistence type="inferred from homology"/>
<dbReference type="PROSITE" id="PS00134">
    <property type="entry name" value="TRYPSIN_HIS"/>
    <property type="match status" value="1"/>
</dbReference>
<dbReference type="FunFam" id="2.40.10.10:FF:000060">
    <property type="entry name" value="Acrosin"/>
    <property type="match status" value="1"/>
</dbReference>
<dbReference type="InterPro" id="IPR051487">
    <property type="entry name" value="Ser/Thr_Proteases_Immune/Dev"/>
</dbReference>
<dbReference type="InterPro" id="IPR009003">
    <property type="entry name" value="Peptidase_S1_PA"/>
</dbReference>
<dbReference type="STRING" id="7217.A0A0P8ZRA1"/>
<organism evidence="8 9">
    <name type="scientific">Drosophila ananassae</name>
    <name type="common">Fruit fly</name>
    <dbReference type="NCBI Taxonomy" id="7217"/>
    <lineage>
        <taxon>Eukaryota</taxon>
        <taxon>Metazoa</taxon>
        <taxon>Ecdysozoa</taxon>
        <taxon>Arthropoda</taxon>
        <taxon>Hexapoda</taxon>
        <taxon>Insecta</taxon>
        <taxon>Pterygota</taxon>
        <taxon>Neoptera</taxon>
        <taxon>Endopterygota</taxon>
        <taxon>Diptera</taxon>
        <taxon>Brachycera</taxon>
        <taxon>Muscomorpha</taxon>
        <taxon>Ephydroidea</taxon>
        <taxon>Drosophilidae</taxon>
        <taxon>Drosophila</taxon>
        <taxon>Sophophora</taxon>
    </lineage>
</organism>
<evidence type="ECO:0000313" key="9">
    <source>
        <dbReference type="Proteomes" id="UP000007801"/>
    </source>
</evidence>
<evidence type="ECO:0000256" key="6">
    <source>
        <dbReference type="SAM" id="SignalP"/>
    </source>
</evidence>
<dbReference type="EMBL" id="CH902619">
    <property type="protein sequence ID" value="KPU76954.1"/>
    <property type="molecule type" value="Genomic_DNA"/>
</dbReference>
<evidence type="ECO:0000256" key="1">
    <source>
        <dbReference type="ARBA" id="ARBA00022670"/>
    </source>
</evidence>
<evidence type="ECO:0000256" key="3">
    <source>
        <dbReference type="ARBA" id="ARBA00022825"/>
    </source>
</evidence>
<dbReference type="InterPro" id="IPR043504">
    <property type="entry name" value="Peptidase_S1_PA_chymotrypsin"/>
</dbReference>
<dbReference type="Pfam" id="PF00089">
    <property type="entry name" value="Trypsin"/>
    <property type="match status" value="1"/>
</dbReference>
<dbReference type="PROSITE" id="PS50240">
    <property type="entry name" value="TRYPSIN_DOM"/>
    <property type="match status" value="1"/>
</dbReference>
<evidence type="ECO:0000313" key="8">
    <source>
        <dbReference type="EMBL" id="KPU76954.1"/>
    </source>
</evidence>
<keyword evidence="3" id="KW-0720">Serine protease</keyword>
<feature type="signal peptide" evidence="6">
    <location>
        <begin position="1"/>
        <end position="18"/>
    </location>
</feature>
<evidence type="ECO:0000256" key="2">
    <source>
        <dbReference type="ARBA" id="ARBA00022801"/>
    </source>
</evidence>
<keyword evidence="4" id="KW-1015">Disulfide bond</keyword>